<gene>
    <name evidence="2" type="ORF">BK649_30585</name>
</gene>
<evidence type="ECO:0000313" key="2">
    <source>
        <dbReference type="EMBL" id="ROM43517.1"/>
    </source>
</evidence>
<name>A0A423EV13_9PSED</name>
<comment type="caution">
    <text evidence="2">The sequence shown here is derived from an EMBL/GenBank/DDBJ whole genome shotgun (WGS) entry which is preliminary data.</text>
</comment>
<reference evidence="2 3" key="1">
    <citation type="submission" date="2016-10" db="EMBL/GenBank/DDBJ databases">
        <title>Comparative genome analysis of multiple Pseudomonas spp. focuses on biocontrol and plant growth promoting traits.</title>
        <authorList>
            <person name="Tao X.-Y."/>
            <person name="Taylor C.G."/>
        </authorList>
    </citation>
    <scope>NUCLEOTIDE SEQUENCE [LARGE SCALE GENOMIC DNA]</scope>
    <source>
        <strain evidence="2 3">36C8</strain>
    </source>
</reference>
<sequence length="106" mass="12554">MKIPLTELQQFFGAYFNQDWTIEHSTADEVIDAFLLDSSRATITIVKKEILELINDYIDEPTLQKNLLHKQHCYYYYPSQWASGLSWLNHIIVKFDNYLVKQENPV</sequence>
<accession>A0A423EV13</accession>
<protein>
    <recommendedName>
        <fullName evidence="1">CdiI immunity protein domain-containing protein</fullName>
    </recommendedName>
</protein>
<dbReference type="Proteomes" id="UP000283389">
    <property type="component" value="Unassembled WGS sequence"/>
</dbReference>
<organism evidence="2 3">
    <name type="scientific">Pseudomonas canadensis</name>
    <dbReference type="NCBI Taxonomy" id="915099"/>
    <lineage>
        <taxon>Bacteria</taxon>
        <taxon>Pseudomonadati</taxon>
        <taxon>Pseudomonadota</taxon>
        <taxon>Gammaproteobacteria</taxon>
        <taxon>Pseudomonadales</taxon>
        <taxon>Pseudomonadaceae</taxon>
        <taxon>Pseudomonas</taxon>
    </lineage>
</organism>
<proteinExistence type="predicted"/>
<dbReference type="InterPro" id="IPR041129">
    <property type="entry name" value="CdiI_2"/>
</dbReference>
<evidence type="ECO:0000259" key="1">
    <source>
        <dbReference type="Pfam" id="PF18593"/>
    </source>
</evidence>
<dbReference type="AlphaFoldDB" id="A0A423EV13"/>
<evidence type="ECO:0000313" key="3">
    <source>
        <dbReference type="Proteomes" id="UP000283389"/>
    </source>
</evidence>
<dbReference type="RefSeq" id="WP_122728751.1">
    <property type="nucleotide sequence ID" value="NZ_JAXDEU010000021.1"/>
</dbReference>
<dbReference type="Pfam" id="PF18593">
    <property type="entry name" value="CdiI_2"/>
    <property type="match status" value="1"/>
</dbReference>
<dbReference type="EMBL" id="MOAZ01000021">
    <property type="protein sequence ID" value="ROM43517.1"/>
    <property type="molecule type" value="Genomic_DNA"/>
</dbReference>
<dbReference type="CDD" id="cd20687">
    <property type="entry name" value="CdiI_Ykris-like"/>
    <property type="match status" value="1"/>
</dbReference>
<feature type="domain" description="CdiI immunity protein" evidence="1">
    <location>
        <begin position="6"/>
        <end position="91"/>
    </location>
</feature>